<dbReference type="PANTHER" id="PTHR43364:SF4">
    <property type="entry name" value="NAD(P)-LINKED OXIDOREDUCTASE SUPERFAMILY PROTEIN"/>
    <property type="match status" value="1"/>
</dbReference>
<dbReference type="AlphaFoldDB" id="A0A975TXZ3"/>
<reference evidence="4 5" key="1">
    <citation type="submission" date="2021-07" db="EMBL/GenBank/DDBJ databases">
        <title>Karlodiniumbacter phycospheric gen. nov., sp. nov., a phycosphere bacterium isolated from karlodinium veneficum.</title>
        <authorList>
            <person name="Peng Y."/>
            <person name="Jiang L."/>
            <person name="Lee J."/>
        </authorList>
    </citation>
    <scope>NUCLEOTIDE SEQUENCE</scope>
    <source>
        <strain evidence="4 5">N5</strain>
    </source>
</reference>
<dbReference type="InterPro" id="IPR023210">
    <property type="entry name" value="NADP_OxRdtase_dom"/>
</dbReference>
<dbReference type="Pfam" id="PF00248">
    <property type="entry name" value="Aldo_ket_red"/>
    <property type="match status" value="1"/>
</dbReference>
<dbReference type="RefSeq" id="WP_257892678.1">
    <property type="nucleotide sequence ID" value="NZ_JAIMBW010000001.1"/>
</dbReference>
<dbReference type="EMBL" id="JAIMBW010000001">
    <property type="protein sequence ID" value="MBY4892933.1"/>
    <property type="molecule type" value="Genomic_DNA"/>
</dbReference>
<dbReference type="GO" id="GO:0016491">
    <property type="term" value="F:oxidoreductase activity"/>
    <property type="evidence" value="ECO:0007669"/>
    <property type="project" value="UniProtKB-KW"/>
</dbReference>
<name>A0A975TXZ3_9RHOB</name>
<dbReference type="InterPro" id="IPR050523">
    <property type="entry name" value="AKR_Detox_Biosynth"/>
</dbReference>
<evidence type="ECO:0000259" key="2">
    <source>
        <dbReference type="Pfam" id="PF00248"/>
    </source>
</evidence>
<organism evidence="4">
    <name type="scientific">Gymnodinialimonas phycosphaerae</name>
    <dbReference type="NCBI Taxonomy" id="2841589"/>
    <lineage>
        <taxon>Bacteria</taxon>
        <taxon>Pseudomonadati</taxon>
        <taxon>Pseudomonadota</taxon>
        <taxon>Alphaproteobacteria</taxon>
        <taxon>Rhodobacterales</taxon>
        <taxon>Paracoccaceae</taxon>
        <taxon>Gymnodinialimonas</taxon>
    </lineage>
</organism>
<evidence type="ECO:0000313" key="3">
    <source>
        <dbReference type="EMBL" id="MBY4892933.1"/>
    </source>
</evidence>
<keyword evidence="5" id="KW-1185">Reference proteome</keyword>
<dbReference type="SUPFAM" id="SSF51430">
    <property type="entry name" value="NAD(P)-linked oxidoreductase"/>
    <property type="match status" value="1"/>
</dbReference>
<dbReference type="InterPro" id="IPR036812">
    <property type="entry name" value="NAD(P)_OxRdtase_dom_sf"/>
</dbReference>
<evidence type="ECO:0000313" key="4">
    <source>
        <dbReference type="EMBL" id="QXL89652.1"/>
    </source>
</evidence>
<sequence length="347" mass="38406">MRAIPLGSTSETITDYCLGTMTWGTQTPEADAHNQMDMALEAGIDVVDTAEMYPVNPVRPETVGETEKVIGNWNARNKARRGDYKLATKISGLNEGFVRFGQPITSATFTEALEGSLRRLQTDYVDIYQLHWPNRGSYMFRQNWTYAPKGDRAEILDNMRDVLEAAAAAQKAGKIKHFALSNESAWGTAQWLRLAEEHGLPRVQTMQNEYSLMCRVYDTDMGELSFHEKVTLLAFSPLATGLLTGKYSGGAVPKGSRMSLTPELGGRKTERALKAADSYVAVAEKHGIDPVHMALAFTVQRPFAVSTIFGATTSAQLAHIIDGKDTVLSEEVMDDLNETHRQHPMPY</sequence>
<dbReference type="Gene3D" id="3.20.20.100">
    <property type="entry name" value="NADP-dependent oxidoreductase domain"/>
    <property type="match status" value="1"/>
</dbReference>
<feature type="domain" description="NADP-dependent oxidoreductase" evidence="2">
    <location>
        <begin position="17"/>
        <end position="338"/>
    </location>
</feature>
<proteinExistence type="predicted"/>
<evidence type="ECO:0000313" key="5">
    <source>
        <dbReference type="Proteomes" id="UP000693972"/>
    </source>
</evidence>
<protein>
    <submittedName>
        <fullName evidence="4">Aldo/keto reductase</fullName>
    </submittedName>
</protein>
<dbReference type="PANTHER" id="PTHR43364">
    <property type="entry name" value="NADH-SPECIFIC METHYLGLYOXAL REDUCTASE-RELATED"/>
    <property type="match status" value="1"/>
</dbReference>
<dbReference type="EMBL" id="CP078073">
    <property type="protein sequence ID" value="QXL89652.1"/>
    <property type="molecule type" value="Genomic_DNA"/>
</dbReference>
<dbReference type="Proteomes" id="UP000693972">
    <property type="component" value="Unassembled WGS sequence"/>
</dbReference>
<accession>A0A975TXZ3</accession>
<evidence type="ECO:0000256" key="1">
    <source>
        <dbReference type="ARBA" id="ARBA00023002"/>
    </source>
</evidence>
<keyword evidence="1" id="KW-0560">Oxidoreductase</keyword>
<gene>
    <name evidence="3" type="ORF">KUL25_09170</name>
    <name evidence="4" type="ORF">KUL25_09175</name>
</gene>